<keyword evidence="2" id="KW-1133">Transmembrane helix</keyword>
<keyword evidence="2" id="KW-0472">Membrane</keyword>
<dbReference type="RefSeq" id="WP_119849425.1">
    <property type="nucleotide sequence ID" value="NZ_CP032412.1"/>
</dbReference>
<feature type="transmembrane region" description="Helical" evidence="2">
    <location>
        <begin position="12"/>
        <end position="29"/>
    </location>
</feature>
<evidence type="ECO:0000256" key="1">
    <source>
        <dbReference type="SAM" id="MobiDB-lite"/>
    </source>
</evidence>
<feature type="region of interest" description="Disordered" evidence="1">
    <location>
        <begin position="37"/>
        <end position="59"/>
    </location>
</feature>
<organism evidence="3 4">
    <name type="scientific">Paenibacillus lautus</name>
    <name type="common">Bacillus lautus</name>
    <dbReference type="NCBI Taxonomy" id="1401"/>
    <lineage>
        <taxon>Bacteria</taxon>
        <taxon>Bacillati</taxon>
        <taxon>Bacillota</taxon>
        <taxon>Bacilli</taxon>
        <taxon>Bacillales</taxon>
        <taxon>Paenibacillaceae</taxon>
        <taxon>Paenibacillus</taxon>
    </lineage>
</organism>
<feature type="compositionally biased region" description="Basic and acidic residues" evidence="1">
    <location>
        <begin position="45"/>
        <end position="59"/>
    </location>
</feature>
<reference evidence="3 4" key="1">
    <citation type="submission" date="2018-09" db="EMBL/GenBank/DDBJ databases">
        <title>Genome Sequence of Paenibacillus lautus Strain E7593-69, Azo Dye-Degrading Bacteria, Isolated from Commercial Tattoo Inks.</title>
        <authorList>
            <person name="Nho S.W."/>
            <person name="Kim S.-J."/>
            <person name="Kweon O."/>
            <person name="Cerniglia C.E."/>
        </authorList>
    </citation>
    <scope>NUCLEOTIDE SEQUENCE [LARGE SCALE GENOMIC DNA]</scope>
    <source>
        <strain evidence="3 4">E7593-69</strain>
    </source>
</reference>
<dbReference type="KEGG" id="plw:D5F53_21605"/>
<dbReference type="Proteomes" id="UP000266552">
    <property type="component" value="Chromosome"/>
</dbReference>
<protein>
    <submittedName>
        <fullName evidence="3">Uncharacterized protein</fullName>
    </submittedName>
</protein>
<accession>A0A385TQ91</accession>
<gene>
    <name evidence="3" type="ORF">D5F53_21605</name>
</gene>
<name>A0A385TQ91_PAELA</name>
<dbReference type="EMBL" id="CP032412">
    <property type="protein sequence ID" value="AYB45733.1"/>
    <property type="molecule type" value="Genomic_DNA"/>
</dbReference>
<keyword evidence="2" id="KW-0812">Transmembrane</keyword>
<dbReference type="AlphaFoldDB" id="A0A385TQ91"/>
<evidence type="ECO:0000256" key="2">
    <source>
        <dbReference type="SAM" id="Phobius"/>
    </source>
</evidence>
<evidence type="ECO:0000313" key="4">
    <source>
        <dbReference type="Proteomes" id="UP000266552"/>
    </source>
</evidence>
<proteinExistence type="predicted"/>
<keyword evidence="4" id="KW-1185">Reference proteome</keyword>
<sequence length="59" mass="6872">MMDLRYDLLLNPLVVICTLLLIIVPFTLFKINQYLHKYGDPPWKQPEKSDDGAGRSEHD</sequence>
<evidence type="ECO:0000313" key="3">
    <source>
        <dbReference type="EMBL" id="AYB45733.1"/>
    </source>
</evidence>